<protein>
    <submittedName>
        <fullName evidence="1">Uncharacterized protein</fullName>
    </submittedName>
</protein>
<dbReference type="OrthoDB" id="2112881at2"/>
<dbReference type="Proteomes" id="UP000323521">
    <property type="component" value="Chromosome"/>
</dbReference>
<dbReference type="RefSeq" id="WP_148134477.1">
    <property type="nucleotide sequence ID" value="NZ_CP017634.1"/>
</dbReference>
<dbReference type="AlphaFoldDB" id="A0A3G1KRX2"/>
<gene>
    <name evidence="1" type="ORF">DCMF_10970</name>
</gene>
<reference evidence="1 2" key="1">
    <citation type="submission" date="2016-10" db="EMBL/GenBank/DDBJ databases">
        <title>Complete Genome Sequence of Peptococcaceae strain DCMF.</title>
        <authorList>
            <person name="Edwards R.J."/>
            <person name="Holland S.I."/>
            <person name="Deshpande N.P."/>
            <person name="Wong Y.K."/>
            <person name="Ertan H."/>
            <person name="Manefield M."/>
            <person name="Russell T.L."/>
            <person name="Lee M.J."/>
        </authorList>
    </citation>
    <scope>NUCLEOTIDE SEQUENCE [LARGE SCALE GENOMIC DNA]</scope>
    <source>
        <strain evidence="1 2">DCMF</strain>
    </source>
</reference>
<evidence type="ECO:0000313" key="2">
    <source>
        <dbReference type="Proteomes" id="UP000323521"/>
    </source>
</evidence>
<accession>A0A3G1KRX2</accession>
<organism evidence="1 2">
    <name type="scientific">Formimonas warabiya</name>
    <dbReference type="NCBI Taxonomy" id="1761012"/>
    <lineage>
        <taxon>Bacteria</taxon>
        <taxon>Bacillati</taxon>
        <taxon>Bacillota</taxon>
        <taxon>Clostridia</taxon>
        <taxon>Eubacteriales</taxon>
        <taxon>Peptococcaceae</taxon>
        <taxon>Candidatus Formimonas</taxon>
    </lineage>
</organism>
<proteinExistence type="predicted"/>
<dbReference type="EMBL" id="CP017634">
    <property type="protein sequence ID" value="ATW25219.1"/>
    <property type="molecule type" value="Genomic_DNA"/>
</dbReference>
<dbReference type="KEGG" id="fwa:DCMF_10970"/>
<sequence length="124" mass="14128">MPHQAVAKELTLNLNQPLAAQDFYQIIAGLLQELGQRLNIRGIIPGHLKVLVVENDVFAAYSCTMPGKITDRVSPGWHDFLFFHPRLYLNVVLVEIPLEKVHEIVNSCLEEMLRKLDSYLIGYD</sequence>
<name>A0A3G1KRX2_FORW1</name>
<evidence type="ECO:0000313" key="1">
    <source>
        <dbReference type="EMBL" id="ATW25219.1"/>
    </source>
</evidence>
<keyword evidence="2" id="KW-1185">Reference proteome</keyword>